<accession>A0ABQ9J110</accession>
<name>A0ABQ9J110_9CUCU</name>
<sequence length="72" mass="8193">MEEQYDLARGRLSVANAKDAYKKLLAELTHRFNSLGLGEGFTEKWQKARGVNGLNDNNLPQIQFLSIYAIYC</sequence>
<gene>
    <name evidence="1" type="ORF">NQ317_016747</name>
</gene>
<comment type="caution">
    <text evidence="1">The sequence shown here is derived from an EMBL/GenBank/DDBJ whole genome shotgun (WGS) entry which is preliminary data.</text>
</comment>
<dbReference type="EMBL" id="JAPWTJ010001553">
    <property type="protein sequence ID" value="KAJ8970938.1"/>
    <property type="molecule type" value="Genomic_DNA"/>
</dbReference>
<keyword evidence="2" id="KW-1185">Reference proteome</keyword>
<dbReference type="Proteomes" id="UP001162164">
    <property type="component" value="Unassembled WGS sequence"/>
</dbReference>
<proteinExistence type="predicted"/>
<organism evidence="1 2">
    <name type="scientific">Molorchus minor</name>
    <dbReference type="NCBI Taxonomy" id="1323400"/>
    <lineage>
        <taxon>Eukaryota</taxon>
        <taxon>Metazoa</taxon>
        <taxon>Ecdysozoa</taxon>
        <taxon>Arthropoda</taxon>
        <taxon>Hexapoda</taxon>
        <taxon>Insecta</taxon>
        <taxon>Pterygota</taxon>
        <taxon>Neoptera</taxon>
        <taxon>Endopterygota</taxon>
        <taxon>Coleoptera</taxon>
        <taxon>Polyphaga</taxon>
        <taxon>Cucujiformia</taxon>
        <taxon>Chrysomeloidea</taxon>
        <taxon>Cerambycidae</taxon>
        <taxon>Lamiinae</taxon>
        <taxon>Monochamini</taxon>
        <taxon>Molorchus</taxon>
    </lineage>
</organism>
<evidence type="ECO:0000313" key="2">
    <source>
        <dbReference type="Proteomes" id="UP001162164"/>
    </source>
</evidence>
<evidence type="ECO:0000313" key="1">
    <source>
        <dbReference type="EMBL" id="KAJ8970938.1"/>
    </source>
</evidence>
<reference evidence="1" key="1">
    <citation type="journal article" date="2023" name="Insect Mol. Biol.">
        <title>Genome sequencing provides insights into the evolution of gene families encoding plant cell wall-degrading enzymes in longhorned beetles.</title>
        <authorList>
            <person name="Shin N.R."/>
            <person name="Okamura Y."/>
            <person name="Kirsch R."/>
            <person name="Pauchet Y."/>
        </authorList>
    </citation>
    <scope>NUCLEOTIDE SEQUENCE</scope>
    <source>
        <strain evidence="1">MMC_N1</strain>
    </source>
</reference>
<protein>
    <submittedName>
        <fullName evidence="1">Uncharacterized protein</fullName>
    </submittedName>
</protein>